<dbReference type="Proteomes" id="UP000029055">
    <property type="component" value="Unassembled WGS sequence"/>
</dbReference>
<feature type="binding site" evidence="10">
    <location>
        <position position="296"/>
    </location>
    <ligand>
        <name>substrate</name>
    </ligand>
</feature>
<feature type="binding site" evidence="10">
    <location>
        <position position="423"/>
    </location>
    <ligand>
        <name>substrate</name>
    </ligand>
</feature>
<dbReference type="AlphaFoldDB" id="A0A087E771"/>
<dbReference type="EC" id="3.2.1.21" evidence="3 11"/>
<dbReference type="EMBL" id="JGZR01000006">
    <property type="protein sequence ID" value="KFJ03622.1"/>
    <property type="molecule type" value="Genomic_DNA"/>
</dbReference>
<dbReference type="InterPro" id="IPR033132">
    <property type="entry name" value="GH_1_N_CS"/>
</dbReference>
<evidence type="ECO:0000313" key="12">
    <source>
        <dbReference type="EMBL" id="KFJ03622.1"/>
    </source>
</evidence>
<evidence type="ECO:0000313" key="13">
    <source>
        <dbReference type="Proteomes" id="UP000029055"/>
    </source>
</evidence>
<keyword evidence="4 11" id="KW-0378">Hydrolase</keyword>
<feature type="binding site" evidence="10">
    <location>
        <position position="120"/>
    </location>
    <ligand>
        <name>substrate</name>
    </ligand>
</feature>
<dbReference type="Pfam" id="PF00232">
    <property type="entry name" value="Glyco_hydro_1"/>
    <property type="match status" value="1"/>
</dbReference>
<evidence type="ECO:0000256" key="4">
    <source>
        <dbReference type="ARBA" id="ARBA00022801"/>
    </source>
</evidence>
<dbReference type="InterPro" id="IPR001360">
    <property type="entry name" value="Glyco_hydro_1"/>
</dbReference>
<dbReference type="GO" id="GO:0008422">
    <property type="term" value="F:beta-glucosidase activity"/>
    <property type="evidence" value="ECO:0007669"/>
    <property type="project" value="UniProtKB-EC"/>
</dbReference>
<evidence type="ECO:0000256" key="6">
    <source>
        <dbReference type="ARBA" id="ARBA00023277"/>
    </source>
</evidence>
<comment type="similarity">
    <text evidence="2 11">Belongs to the glycosyl hydrolase 1 family.</text>
</comment>
<evidence type="ECO:0000256" key="10">
    <source>
        <dbReference type="PIRSR" id="PIRSR617736-2"/>
    </source>
</evidence>
<dbReference type="RefSeq" id="WP_024464425.1">
    <property type="nucleotide sequence ID" value="NZ_CP062939.1"/>
</dbReference>
<feature type="binding site" evidence="10">
    <location>
        <position position="19"/>
    </location>
    <ligand>
        <name>substrate</name>
    </ligand>
</feature>
<keyword evidence="5" id="KW-0136">Cellulose degradation</keyword>
<keyword evidence="6" id="KW-0119">Carbohydrate metabolism</keyword>
<dbReference type="OrthoDB" id="9765195at2"/>
<evidence type="ECO:0000256" key="5">
    <source>
        <dbReference type="ARBA" id="ARBA00023001"/>
    </source>
</evidence>
<organism evidence="12 13">
    <name type="scientific">Bifidobacterium subtile</name>
    <dbReference type="NCBI Taxonomy" id="77635"/>
    <lineage>
        <taxon>Bacteria</taxon>
        <taxon>Bacillati</taxon>
        <taxon>Actinomycetota</taxon>
        <taxon>Actinomycetes</taxon>
        <taxon>Bifidobacteriales</taxon>
        <taxon>Bifidobacteriaceae</taxon>
        <taxon>Bifidobacterium</taxon>
    </lineage>
</organism>
<dbReference type="STRING" id="77635.BISU_0092"/>
<comment type="catalytic activity">
    <reaction evidence="1 11">
        <text>Hydrolysis of terminal, non-reducing beta-D-glucosyl residues with release of beta-D-glucose.</text>
        <dbReference type="EC" id="3.2.1.21"/>
    </reaction>
</comment>
<keyword evidence="7 11" id="KW-0326">Glycosidase</keyword>
<evidence type="ECO:0000256" key="7">
    <source>
        <dbReference type="ARBA" id="ARBA00023295"/>
    </source>
</evidence>
<dbReference type="eggNOG" id="COG2723">
    <property type="taxonomic scope" value="Bacteria"/>
</dbReference>
<sequence length="469" mass="52109">MTYTFPHDFMWGTATASYQVEGALHEDGRTPCIWDTFCTLPGAVADGSSGQSACDQYHRYPEDIALMRELGVKAYRLSIAWPRIMPDAGGTINQLGIDHYRRELDALREAGIMPVVTVYHWDLPQYLEDHGGWASRDTALRLADYADVLARELGDRVGIWTTLNEPWCCAYLGYGNGEHAPGVRDYGKALAAVHHLNLAHGLGAQAIRARLGDDANISSVLNLSVNVAETDSEADRAAKRRADLIANEVFLGPMFEGRYDPEIFEATKPYTDWSFVHDGDEERIHQPVQSLGVNFYSTTHVRHRGPEAAGAATDASRLRRNPMPAQDIVEVLPPAGELTAMGWNQEPRGLTTLLTELSERFPGLDLIVSENGSAWDDEVTLEPDAPGGKIVHDPKRVAYLDAHVRAVVDALQSGAKVKGYFAWSLLDNFEWALGYSKRFGIIRVDYDTQERIWKDSALRFRQIVADNAI</sequence>
<dbReference type="SUPFAM" id="SSF51445">
    <property type="entry name" value="(Trans)glycosidases"/>
    <property type="match status" value="1"/>
</dbReference>
<proteinExistence type="inferred from homology"/>
<feature type="binding site" evidence="10">
    <location>
        <position position="164"/>
    </location>
    <ligand>
        <name>substrate</name>
    </ligand>
</feature>
<comment type="caution">
    <text evidence="12">The sequence shown here is derived from an EMBL/GenBank/DDBJ whole genome shotgun (WGS) entry which is preliminary data.</text>
</comment>
<dbReference type="PRINTS" id="PR00131">
    <property type="entry name" value="GLHYDRLASE1"/>
</dbReference>
<evidence type="ECO:0000256" key="1">
    <source>
        <dbReference type="ARBA" id="ARBA00000448"/>
    </source>
</evidence>
<dbReference type="NCBIfam" id="TIGR03356">
    <property type="entry name" value="BGL"/>
    <property type="match status" value="1"/>
</dbReference>
<evidence type="ECO:0000256" key="2">
    <source>
        <dbReference type="ARBA" id="ARBA00010838"/>
    </source>
</evidence>
<evidence type="ECO:0000256" key="9">
    <source>
        <dbReference type="PIRSR" id="PIRSR617736-1"/>
    </source>
</evidence>
<evidence type="ECO:0000256" key="8">
    <source>
        <dbReference type="ARBA" id="ARBA00023326"/>
    </source>
</evidence>
<dbReference type="PANTHER" id="PTHR10353">
    <property type="entry name" value="GLYCOSYL HYDROLASE"/>
    <property type="match status" value="1"/>
</dbReference>
<dbReference type="GO" id="GO:0030245">
    <property type="term" value="P:cellulose catabolic process"/>
    <property type="evidence" value="ECO:0007669"/>
    <property type="project" value="UniProtKB-KW"/>
</dbReference>
<keyword evidence="8" id="KW-0624">Polysaccharide degradation</keyword>
<evidence type="ECO:0000256" key="11">
    <source>
        <dbReference type="RuleBase" id="RU361175"/>
    </source>
</evidence>
<reference evidence="12 13" key="1">
    <citation type="submission" date="2014-03" db="EMBL/GenBank/DDBJ databases">
        <title>Genomics of Bifidobacteria.</title>
        <authorList>
            <person name="Ventura M."/>
            <person name="Milani C."/>
            <person name="Lugli G.A."/>
        </authorList>
    </citation>
    <scope>NUCLEOTIDE SEQUENCE [LARGE SCALE GENOMIC DNA]</scope>
    <source>
        <strain evidence="12 13">LMG 11597</strain>
    </source>
</reference>
<gene>
    <name evidence="12" type="ORF">BISU_0092</name>
</gene>
<feature type="active site" description="Proton donor" evidence="9">
    <location>
        <position position="165"/>
    </location>
</feature>
<dbReference type="Gene3D" id="3.20.20.80">
    <property type="entry name" value="Glycosidases"/>
    <property type="match status" value="1"/>
</dbReference>
<dbReference type="FunFam" id="3.20.20.80:FF:000004">
    <property type="entry name" value="Beta-glucosidase 6-phospho-beta-glucosidase"/>
    <property type="match status" value="1"/>
</dbReference>
<evidence type="ECO:0000256" key="3">
    <source>
        <dbReference type="ARBA" id="ARBA00012744"/>
    </source>
</evidence>
<dbReference type="PROSITE" id="PS00653">
    <property type="entry name" value="GLYCOSYL_HYDROL_F1_2"/>
    <property type="match status" value="1"/>
</dbReference>
<feature type="binding site" evidence="10">
    <location>
        <begin position="430"/>
        <end position="431"/>
    </location>
    <ligand>
        <name>substrate</name>
    </ligand>
</feature>
<dbReference type="PANTHER" id="PTHR10353:SF36">
    <property type="entry name" value="LP05116P"/>
    <property type="match status" value="1"/>
</dbReference>
<keyword evidence="13" id="KW-1185">Reference proteome</keyword>
<protein>
    <recommendedName>
        <fullName evidence="3 11">Beta-glucosidase</fullName>
        <ecNumber evidence="3 11">3.2.1.21</ecNumber>
    </recommendedName>
</protein>
<dbReference type="InterPro" id="IPR017736">
    <property type="entry name" value="Glyco_hydro_1_beta-glucosidase"/>
</dbReference>
<dbReference type="GO" id="GO:0005829">
    <property type="term" value="C:cytosol"/>
    <property type="evidence" value="ECO:0007669"/>
    <property type="project" value="TreeGrafter"/>
</dbReference>
<name>A0A087E771_9BIFI</name>
<accession>A0A087E771</accession>
<dbReference type="InterPro" id="IPR017853">
    <property type="entry name" value="GH"/>
</dbReference>
<feature type="active site" description="Nucleophile" evidence="9">
    <location>
        <position position="370"/>
    </location>
</feature>